<dbReference type="OrthoDB" id="1421826at2"/>
<gene>
    <name evidence="1" type="ORF">FEM21_13520</name>
</gene>
<dbReference type="EMBL" id="JNCA01000013">
    <property type="protein sequence ID" value="KDN55469.1"/>
    <property type="molecule type" value="Genomic_DNA"/>
</dbReference>
<evidence type="ECO:0000313" key="1">
    <source>
        <dbReference type="EMBL" id="KDN55469.1"/>
    </source>
</evidence>
<dbReference type="STRING" id="1492738.FEM21_13520"/>
<dbReference type="PANTHER" id="PTHR39186:SF1">
    <property type="entry name" value="DUF2071 DOMAIN-CONTAINING PROTEIN"/>
    <property type="match status" value="1"/>
</dbReference>
<dbReference type="InterPro" id="IPR018644">
    <property type="entry name" value="DUF2071"/>
</dbReference>
<dbReference type="AlphaFoldDB" id="A0A066WX04"/>
<dbReference type="Proteomes" id="UP000027064">
    <property type="component" value="Unassembled WGS sequence"/>
</dbReference>
<evidence type="ECO:0008006" key="3">
    <source>
        <dbReference type="Google" id="ProtNLM"/>
    </source>
</evidence>
<comment type="caution">
    <text evidence="1">The sequence shown here is derived from an EMBL/GenBank/DDBJ whole genome shotgun (WGS) entry which is preliminary data.</text>
</comment>
<protein>
    <recommendedName>
        <fullName evidence="3">DUF2071 domain-containing protein</fullName>
    </recommendedName>
</protein>
<keyword evidence="2" id="KW-1185">Reference proteome</keyword>
<dbReference type="eggNOG" id="COG3361">
    <property type="taxonomic scope" value="Bacteria"/>
</dbReference>
<proteinExistence type="predicted"/>
<dbReference type="SUPFAM" id="SSF160104">
    <property type="entry name" value="Acetoacetate decarboxylase-like"/>
    <property type="match status" value="1"/>
</dbReference>
<sequence length="239" mass="28382">MKNTNLILAHTSNRQYPLPEKKWKYSQEWHNILFFHWRVPKSLLEKYIPEGMELDMIDNTAWVSLVAFEVKNMRLRNLPPFPGISNFHEINLRTYVVKDGIPGIYLFSIETDKFREVLLTRIFTGLPYQKSQIKRTLHCLKSDNKKSDSHFTMVDSSKASTIEKSALDLWLTERHSLYKNFNEETYRYDIHHKELNLREPKAEILDINYKAGKYTPTIHPDKVHSARRLDTLFWAKQKA</sequence>
<dbReference type="RefSeq" id="WP_035659154.1">
    <property type="nucleotide sequence ID" value="NZ_JNCA01000013.1"/>
</dbReference>
<dbReference type="Pfam" id="PF09844">
    <property type="entry name" value="DUF2071"/>
    <property type="match status" value="1"/>
</dbReference>
<organism evidence="1 2">
    <name type="scientific">Flavobacterium seoulense</name>
    <dbReference type="NCBI Taxonomy" id="1492738"/>
    <lineage>
        <taxon>Bacteria</taxon>
        <taxon>Pseudomonadati</taxon>
        <taxon>Bacteroidota</taxon>
        <taxon>Flavobacteriia</taxon>
        <taxon>Flavobacteriales</taxon>
        <taxon>Flavobacteriaceae</taxon>
        <taxon>Flavobacterium</taxon>
    </lineage>
</organism>
<accession>A0A066WX04</accession>
<reference evidence="1 2" key="1">
    <citation type="submission" date="2014-05" db="EMBL/GenBank/DDBJ databases">
        <title>Genome Sequence of Flavobacterium sp. EM1321.</title>
        <authorList>
            <person name="Shin S.-K."/>
            <person name="Yi H."/>
        </authorList>
    </citation>
    <scope>NUCLEOTIDE SEQUENCE [LARGE SCALE GENOMIC DNA]</scope>
    <source>
        <strain evidence="1 2">EM1321</strain>
    </source>
</reference>
<dbReference type="PANTHER" id="PTHR39186">
    <property type="entry name" value="DUF2071 FAMILY PROTEIN"/>
    <property type="match status" value="1"/>
</dbReference>
<name>A0A066WX04_9FLAO</name>
<dbReference type="Gene3D" id="2.40.400.10">
    <property type="entry name" value="Acetoacetate decarboxylase-like"/>
    <property type="match status" value="1"/>
</dbReference>
<dbReference type="PATRIC" id="fig|1492738.3.peg.1344"/>
<evidence type="ECO:0000313" key="2">
    <source>
        <dbReference type="Proteomes" id="UP000027064"/>
    </source>
</evidence>
<dbReference type="InterPro" id="IPR023375">
    <property type="entry name" value="ADC_dom_sf"/>
</dbReference>